<dbReference type="GO" id="GO:0005524">
    <property type="term" value="F:ATP binding"/>
    <property type="evidence" value="ECO:0007669"/>
    <property type="project" value="UniProtKB-UniRule"/>
</dbReference>
<evidence type="ECO:0000256" key="7">
    <source>
        <dbReference type="ARBA" id="ARBA00022840"/>
    </source>
</evidence>
<keyword evidence="7 10" id="KW-0067">ATP-binding</keyword>
<evidence type="ECO:0000259" key="11">
    <source>
        <dbReference type="Pfam" id="PF00288"/>
    </source>
</evidence>
<evidence type="ECO:0000256" key="2">
    <source>
        <dbReference type="ARBA" id="ARBA00012052"/>
    </source>
</evidence>
<dbReference type="EMBL" id="CP046391">
    <property type="protein sequence ID" value="QJC27519.1"/>
    <property type="molecule type" value="Genomic_DNA"/>
</dbReference>
<organism evidence="13 14">
    <name type="scientific">Anaplasma platys</name>
    <dbReference type="NCBI Taxonomy" id="949"/>
    <lineage>
        <taxon>Bacteria</taxon>
        <taxon>Pseudomonadati</taxon>
        <taxon>Pseudomonadota</taxon>
        <taxon>Alphaproteobacteria</taxon>
        <taxon>Rickettsiales</taxon>
        <taxon>Anaplasmataceae</taxon>
        <taxon>Anaplasma</taxon>
    </lineage>
</organism>
<dbReference type="Gene3D" id="3.30.230.10">
    <property type="match status" value="1"/>
</dbReference>
<feature type="active site" evidence="10">
    <location>
        <position position="11"/>
    </location>
</feature>
<comment type="catalytic activity">
    <reaction evidence="10">
        <text>4-CDP-2-C-methyl-D-erythritol + ATP = 4-CDP-2-C-methyl-D-erythritol 2-phosphate + ADP + H(+)</text>
        <dbReference type="Rhea" id="RHEA:18437"/>
        <dbReference type="ChEBI" id="CHEBI:15378"/>
        <dbReference type="ChEBI" id="CHEBI:30616"/>
        <dbReference type="ChEBI" id="CHEBI:57823"/>
        <dbReference type="ChEBI" id="CHEBI:57919"/>
        <dbReference type="ChEBI" id="CHEBI:456216"/>
        <dbReference type="EC" id="2.7.1.148"/>
    </reaction>
</comment>
<comment type="caution">
    <text evidence="10">Lacks conserved residue(s) required for the propagation of feature annotation.</text>
</comment>
<dbReference type="Gene3D" id="3.30.70.890">
    <property type="entry name" value="GHMP kinase, C-terminal domain"/>
    <property type="match status" value="1"/>
</dbReference>
<dbReference type="InterPro" id="IPR020568">
    <property type="entry name" value="Ribosomal_Su5_D2-typ_SF"/>
</dbReference>
<comment type="similarity">
    <text evidence="1 10">Belongs to the GHMP kinase family. IspE subfamily.</text>
</comment>
<evidence type="ECO:0000256" key="8">
    <source>
        <dbReference type="ARBA" id="ARBA00023229"/>
    </source>
</evidence>
<sequence>MARYIINAPAKINLFLHIVGRAPCGYHLIESVFAFVDLYDVLEVELGSKRRGVKFIRFSGIHRSDNTIQRSIGHMVRRCLSGVAENVYVKVLKNIPVSAGLAGGSVDAAAVIRLLGRLWGIDEKEANRVAFRVGSDVPVCLISKTAFVSGMGDHVEMVEDYSFPKHVVLAGPRVELSTKSVFQSFKPNEFSSSLGEAPQSSEEWLSVIERSRNDLTDVALSLVPEVQKILGALNKLEGCYLARMSGSGATCFALFFDENMANLAAEKLKAENEDWFVCKANIVQARHVANVIRA</sequence>
<dbReference type="KEGG" id="aplt:ANPL_02190"/>
<dbReference type="PANTHER" id="PTHR43527:SF2">
    <property type="entry name" value="4-DIPHOSPHOCYTIDYL-2-C-METHYL-D-ERYTHRITOL KINASE, CHLOROPLASTIC"/>
    <property type="match status" value="1"/>
</dbReference>
<proteinExistence type="inferred from homology"/>
<keyword evidence="4 10" id="KW-0808">Transferase</keyword>
<dbReference type="InterPro" id="IPR013750">
    <property type="entry name" value="GHMP_kinase_C_dom"/>
</dbReference>
<dbReference type="HAMAP" id="MF_00061">
    <property type="entry name" value="IspE"/>
    <property type="match status" value="1"/>
</dbReference>
<feature type="domain" description="GHMP kinase N-terminal" evidence="11">
    <location>
        <begin position="68"/>
        <end position="142"/>
    </location>
</feature>
<dbReference type="Pfam" id="PF08544">
    <property type="entry name" value="GHMP_kinases_C"/>
    <property type="match status" value="1"/>
</dbReference>
<evidence type="ECO:0000259" key="12">
    <source>
        <dbReference type="Pfam" id="PF08544"/>
    </source>
</evidence>
<evidence type="ECO:0000313" key="13">
    <source>
        <dbReference type="EMBL" id="QJC27519.1"/>
    </source>
</evidence>
<protein>
    <recommendedName>
        <fullName evidence="3 10">4-diphosphocytidyl-2-C-methyl-D-erythritol kinase</fullName>
        <shortName evidence="10">CMK</shortName>
        <ecNumber evidence="2 10">2.7.1.148</ecNumber>
    </recommendedName>
    <alternativeName>
        <fullName evidence="9 10">4-(cytidine-5'-diphospho)-2-C-methyl-D-erythritol kinase</fullName>
    </alternativeName>
</protein>
<dbReference type="RefSeq" id="WP_169193154.1">
    <property type="nucleotide sequence ID" value="NZ_CP046391.1"/>
</dbReference>
<dbReference type="InterPro" id="IPR014721">
    <property type="entry name" value="Ribsml_uS5_D2-typ_fold_subgr"/>
</dbReference>
<dbReference type="NCBIfam" id="NF011202">
    <property type="entry name" value="PRK14608.1"/>
    <property type="match status" value="1"/>
</dbReference>
<dbReference type="InterPro" id="IPR036554">
    <property type="entry name" value="GHMP_kinase_C_sf"/>
</dbReference>
<reference evidence="13 14" key="1">
    <citation type="journal article" date="2020" name="Pathogens">
        <title>First Whole Genome Sequence of Anaplasma platys, an Obligate Intracellular Rickettsial Pathogen of Dogs.</title>
        <authorList>
            <person name="Llanes A."/>
            <person name="Rajeev S."/>
        </authorList>
    </citation>
    <scope>NUCLEOTIDE SEQUENCE [LARGE SCALE GENOMIC DNA]</scope>
    <source>
        <strain evidence="13 14">S3</strain>
    </source>
</reference>
<evidence type="ECO:0000313" key="14">
    <source>
        <dbReference type="Proteomes" id="UP000500930"/>
    </source>
</evidence>
<comment type="function">
    <text evidence="10">Catalyzes the phosphorylation of the position 2 hydroxy group of 4-diphosphocytidyl-2C-methyl-D-erythritol.</text>
</comment>
<dbReference type="Proteomes" id="UP000500930">
    <property type="component" value="Chromosome"/>
</dbReference>
<dbReference type="Pfam" id="PF00288">
    <property type="entry name" value="GHMP_kinases_N"/>
    <property type="match status" value="1"/>
</dbReference>
<dbReference type="InterPro" id="IPR004424">
    <property type="entry name" value="IspE"/>
</dbReference>
<keyword evidence="6 10" id="KW-0418">Kinase</keyword>
<dbReference type="GO" id="GO:0016114">
    <property type="term" value="P:terpenoid biosynthetic process"/>
    <property type="evidence" value="ECO:0007669"/>
    <property type="project" value="UniProtKB-UniRule"/>
</dbReference>
<feature type="active site" evidence="10">
    <location>
        <position position="136"/>
    </location>
</feature>
<dbReference type="AlphaFoldDB" id="A0A858PY69"/>
<dbReference type="GO" id="GO:0050515">
    <property type="term" value="F:4-(cytidine 5'-diphospho)-2-C-methyl-D-erythritol kinase activity"/>
    <property type="evidence" value="ECO:0007669"/>
    <property type="project" value="UniProtKB-UniRule"/>
</dbReference>
<evidence type="ECO:0000256" key="10">
    <source>
        <dbReference type="HAMAP-Rule" id="MF_00061"/>
    </source>
</evidence>
<keyword evidence="8 10" id="KW-0414">Isoprene biosynthesis</keyword>
<dbReference type="PIRSF" id="PIRSF010376">
    <property type="entry name" value="IspE"/>
    <property type="match status" value="1"/>
</dbReference>
<dbReference type="SUPFAM" id="SSF54211">
    <property type="entry name" value="Ribosomal protein S5 domain 2-like"/>
    <property type="match status" value="1"/>
</dbReference>
<evidence type="ECO:0000256" key="5">
    <source>
        <dbReference type="ARBA" id="ARBA00022741"/>
    </source>
</evidence>
<dbReference type="NCBIfam" id="TIGR00154">
    <property type="entry name" value="ispE"/>
    <property type="match status" value="1"/>
</dbReference>
<dbReference type="InterPro" id="IPR006204">
    <property type="entry name" value="GHMP_kinase_N_dom"/>
</dbReference>
<evidence type="ECO:0000256" key="6">
    <source>
        <dbReference type="ARBA" id="ARBA00022777"/>
    </source>
</evidence>
<comment type="pathway">
    <text evidence="10">Isoprenoid biosynthesis; isopentenyl diphosphate biosynthesis via DXP pathway; isopentenyl diphosphate from 1-deoxy-D-xylulose 5-phosphate: step 3/6.</text>
</comment>
<feature type="domain" description="GHMP kinase C-terminal" evidence="12">
    <location>
        <begin position="211"/>
        <end position="272"/>
    </location>
</feature>
<dbReference type="EC" id="2.7.1.148" evidence="2 10"/>
<name>A0A858PY69_9RICK</name>
<dbReference type="GO" id="GO:0019288">
    <property type="term" value="P:isopentenyl diphosphate biosynthetic process, methylerythritol 4-phosphate pathway"/>
    <property type="evidence" value="ECO:0007669"/>
    <property type="project" value="UniProtKB-UniRule"/>
</dbReference>
<keyword evidence="5 10" id="KW-0547">Nucleotide-binding</keyword>
<evidence type="ECO:0000256" key="3">
    <source>
        <dbReference type="ARBA" id="ARBA00017473"/>
    </source>
</evidence>
<dbReference type="UniPathway" id="UPA00056">
    <property type="reaction ID" value="UER00094"/>
</dbReference>
<evidence type="ECO:0000256" key="4">
    <source>
        <dbReference type="ARBA" id="ARBA00022679"/>
    </source>
</evidence>
<gene>
    <name evidence="10 13" type="primary">ispE</name>
    <name evidence="13" type="ORF">ANPL_02190</name>
</gene>
<dbReference type="PANTHER" id="PTHR43527">
    <property type="entry name" value="4-DIPHOSPHOCYTIDYL-2-C-METHYL-D-ERYTHRITOL KINASE, CHLOROPLASTIC"/>
    <property type="match status" value="1"/>
</dbReference>
<dbReference type="SUPFAM" id="SSF55060">
    <property type="entry name" value="GHMP Kinase, C-terminal domain"/>
    <property type="match status" value="1"/>
</dbReference>
<evidence type="ECO:0000256" key="9">
    <source>
        <dbReference type="ARBA" id="ARBA00032554"/>
    </source>
</evidence>
<accession>A0A858PY69</accession>
<evidence type="ECO:0000256" key="1">
    <source>
        <dbReference type="ARBA" id="ARBA00009684"/>
    </source>
</evidence>
<keyword evidence="14" id="KW-1185">Reference proteome</keyword>